<protein>
    <submittedName>
        <fullName evidence="1">Uncharacterized protein</fullName>
    </submittedName>
</protein>
<accession>A0A8J5KVJ9</accession>
<dbReference type="Proteomes" id="UP000734854">
    <property type="component" value="Unassembled WGS sequence"/>
</dbReference>
<dbReference type="EMBL" id="JACMSC010000014">
    <property type="protein sequence ID" value="KAG6491253.1"/>
    <property type="molecule type" value="Genomic_DNA"/>
</dbReference>
<name>A0A8J5KVJ9_ZINOF</name>
<keyword evidence="2" id="KW-1185">Reference proteome</keyword>
<gene>
    <name evidence="1" type="ORF">ZIOFF_052590</name>
</gene>
<dbReference type="AlphaFoldDB" id="A0A8J5KVJ9"/>
<reference evidence="1 2" key="1">
    <citation type="submission" date="2020-08" db="EMBL/GenBank/DDBJ databases">
        <title>Plant Genome Project.</title>
        <authorList>
            <person name="Zhang R.-G."/>
        </authorList>
    </citation>
    <scope>NUCLEOTIDE SEQUENCE [LARGE SCALE GENOMIC DNA]</scope>
    <source>
        <tissue evidence="1">Rhizome</tissue>
    </source>
</reference>
<comment type="caution">
    <text evidence="1">The sequence shown here is derived from an EMBL/GenBank/DDBJ whole genome shotgun (WGS) entry which is preliminary data.</text>
</comment>
<sequence length="85" mass="9112">MAIMDMKTVAVAVVRHFDFEVLGGEGRKTPKFALGLTVSLAGGLPVQVVGGSEASLPVVVRPREARSRNSIPPPPLLWLPPLKER</sequence>
<evidence type="ECO:0000313" key="2">
    <source>
        <dbReference type="Proteomes" id="UP000734854"/>
    </source>
</evidence>
<organism evidence="1 2">
    <name type="scientific">Zingiber officinale</name>
    <name type="common">Ginger</name>
    <name type="synonym">Amomum zingiber</name>
    <dbReference type="NCBI Taxonomy" id="94328"/>
    <lineage>
        <taxon>Eukaryota</taxon>
        <taxon>Viridiplantae</taxon>
        <taxon>Streptophyta</taxon>
        <taxon>Embryophyta</taxon>
        <taxon>Tracheophyta</taxon>
        <taxon>Spermatophyta</taxon>
        <taxon>Magnoliopsida</taxon>
        <taxon>Liliopsida</taxon>
        <taxon>Zingiberales</taxon>
        <taxon>Zingiberaceae</taxon>
        <taxon>Zingiber</taxon>
    </lineage>
</organism>
<evidence type="ECO:0000313" key="1">
    <source>
        <dbReference type="EMBL" id="KAG6491253.1"/>
    </source>
</evidence>
<proteinExistence type="predicted"/>